<evidence type="ECO:0000313" key="7">
    <source>
        <dbReference type="Proteomes" id="UP000248724"/>
    </source>
</evidence>
<dbReference type="InterPro" id="IPR016032">
    <property type="entry name" value="Sig_transdc_resp-reg_C-effctor"/>
</dbReference>
<protein>
    <recommendedName>
        <fullName evidence="5">HTH luxR-type domain-containing protein</fullName>
    </recommendedName>
</protein>
<dbReference type="EMBL" id="QHBU01000084">
    <property type="protein sequence ID" value="PZR82053.1"/>
    <property type="molecule type" value="Genomic_DNA"/>
</dbReference>
<gene>
    <name evidence="6" type="ORF">DLM65_04695</name>
</gene>
<dbReference type="InterPro" id="IPR036388">
    <property type="entry name" value="WH-like_DNA-bd_sf"/>
</dbReference>
<dbReference type="InterPro" id="IPR000792">
    <property type="entry name" value="Tscrpt_reg_LuxR_C"/>
</dbReference>
<evidence type="ECO:0000256" key="4">
    <source>
        <dbReference type="SAM" id="MobiDB-lite"/>
    </source>
</evidence>
<evidence type="ECO:0000259" key="5">
    <source>
        <dbReference type="PROSITE" id="PS50043"/>
    </source>
</evidence>
<comment type="caution">
    <text evidence="6">The sequence shown here is derived from an EMBL/GenBank/DDBJ whole genome shotgun (WGS) entry which is preliminary data.</text>
</comment>
<evidence type="ECO:0000256" key="2">
    <source>
        <dbReference type="ARBA" id="ARBA00023125"/>
    </source>
</evidence>
<dbReference type="Gene3D" id="1.10.10.10">
    <property type="entry name" value="Winged helix-like DNA-binding domain superfamily/Winged helix DNA-binding domain"/>
    <property type="match status" value="1"/>
</dbReference>
<dbReference type="GO" id="GO:0003677">
    <property type="term" value="F:DNA binding"/>
    <property type="evidence" value="ECO:0007669"/>
    <property type="project" value="UniProtKB-KW"/>
</dbReference>
<dbReference type="AlphaFoldDB" id="A0A2W5Z9R9"/>
<dbReference type="PANTHER" id="PTHR44688:SF16">
    <property type="entry name" value="DNA-BINDING TRANSCRIPTIONAL ACTIVATOR DEVR_DOSR"/>
    <property type="match status" value="1"/>
</dbReference>
<reference evidence="6 7" key="1">
    <citation type="journal article" date="2017" name="Nature">
        <title>Atmospheric trace gases support primary production in Antarctic desert surface soil.</title>
        <authorList>
            <person name="Ji M."/>
            <person name="Greening C."/>
            <person name="Vanwonterghem I."/>
            <person name="Carere C.R."/>
            <person name="Bay S.K."/>
            <person name="Steen J.A."/>
            <person name="Montgomery K."/>
            <person name="Lines T."/>
            <person name="Beardall J."/>
            <person name="van Dorst J."/>
            <person name="Snape I."/>
            <person name="Stott M.B."/>
            <person name="Hugenholtz P."/>
            <person name="Ferrari B.C."/>
        </authorList>
    </citation>
    <scope>NUCLEOTIDE SEQUENCE [LARGE SCALE GENOMIC DNA]</scope>
    <source>
        <strain evidence="6">RRmetagenome_bin12</strain>
    </source>
</reference>
<sequence>MRKSLCRVSDPSEKTGNPPPPAWDSLSSREQQVLTWMMAGLGADEIAETLGTTVATVRTQIRGVLAKLGVHSQREATSLAFRSRWAPKQRP</sequence>
<keyword evidence="3" id="KW-0804">Transcription</keyword>
<accession>A0A2W5Z9R9</accession>
<dbReference type="SMART" id="SM00421">
    <property type="entry name" value="HTH_LUXR"/>
    <property type="match status" value="1"/>
</dbReference>
<dbReference type="CDD" id="cd06170">
    <property type="entry name" value="LuxR_C_like"/>
    <property type="match status" value="1"/>
</dbReference>
<keyword evidence="2" id="KW-0238">DNA-binding</keyword>
<dbReference type="PRINTS" id="PR00038">
    <property type="entry name" value="HTHLUXR"/>
</dbReference>
<evidence type="ECO:0000256" key="1">
    <source>
        <dbReference type="ARBA" id="ARBA00023015"/>
    </source>
</evidence>
<dbReference type="Proteomes" id="UP000248724">
    <property type="component" value="Unassembled WGS sequence"/>
</dbReference>
<dbReference type="PROSITE" id="PS50043">
    <property type="entry name" value="HTH_LUXR_2"/>
    <property type="match status" value="1"/>
</dbReference>
<dbReference type="GO" id="GO:0006355">
    <property type="term" value="P:regulation of DNA-templated transcription"/>
    <property type="evidence" value="ECO:0007669"/>
    <property type="project" value="InterPro"/>
</dbReference>
<proteinExistence type="predicted"/>
<keyword evidence="1" id="KW-0805">Transcription regulation</keyword>
<dbReference type="SUPFAM" id="SSF46894">
    <property type="entry name" value="C-terminal effector domain of the bipartite response regulators"/>
    <property type="match status" value="1"/>
</dbReference>
<feature type="region of interest" description="Disordered" evidence="4">
    <location>
        <begin position="1"/>
        <end position="27"/>
    </location>
</feature>
<feature type="domain" description="HTH luxR-type" evidence="5">
    <location>
        <begin position="19"/>
        <end position="84"/>
    </location>
</feature>
<dbReference type="Pfam" id="PF00196">
    <property type="entry name" value="GerE"/>
    <property type="match status" value="1"/>
</dbReference>
<dbReference type="PANTHER" id="PTHR44688">
    <property type="entry name" value="DNA-BINDING TRANSCRIPTIONAL ACTIVATOR DEVR_DOSR"/>
    <property type="match status" value="1"/>
</dbReference>
<organism evidence="6 7">
    <name type="scientific">Candidatus Aeolococcus gillhamiae</name>
    <dbReference type="NCBI Taxonomy" id="3127015"/>
    <lineage>
        <taxon>Bacteria</taxon>
        <taxon>Bacillati</taxon>
        <taxon>Candidatus Dormiibacterota</taxon>
        <taxon>Candidatus Dormibacteria</taxon>
        <taxon>Candidatus Aeolococcales</taxon>
        <taxon>Candidatus Aeolococcaceae</taxon>
        <taxon>Candidatus Aeolococcus</taxon>
    </lineage>
</organism>
<name>A0A2W5Z9R9_9BACT</name>
<evidence type="ECO:0000313" key="6">
    <source>
        <dbReference type="EMBL" id="PZR82053.1"/>
    </source>
</evidence>
<evidence type="ECO:0000256" key="3">
    <source>
        <dbReference type="ARBA" id="ARBA00023163"/>
    </source>
</evidence>